<geneLocation type="plasmid" evidence="2 3">
    <name>pRE117-1</name>
</geneLocation>
<sequence length="77" mass="8375">MNARGRERGSLKEAKKIGLWFEANADARLTDMAAAAGTSRSALAQWLIETAEKDTEGRPAGWAAAHPREGELPLDRK</sequence>
<accession>A0ABP1TYR4</accession>
<reference evidence="3" key="1">
    <citation type="journal article" date="2010" name="PLoS ONE">
        <title>The Arthrobacter arilaitensis Re117 genome sequence reveals its genetic adaptation to the surface of cheese.</title>
        <authorList>
            <person name="Monnet C."/>
            <person name="Loux V."/>
            <person name="Gibrat J.F."/>
            <person name="Spinnler E."/>
            <person name="Barbe V."/>
            <person name="Vacherie B."/>
            <person name="Gavory F."/>
            <person name="Gourbeyre E."/>
            <person name="Siguier P."/>
            <person name="Chandler M."/>
            <person name="Elleuch R."/>
            <person name="Irlinger F."/>
            <person name="Vallaeys T."/>
        </authorList>
    </citation>
    <scope>NUCLEOTIDE SEQUENCE</scope>
    <source>
        <strain evidence="3">DSM 16368 / CIP 108037 / IAM 15318 / JCM 13566 / Re117</strain>
    </source>
</reference>
<dbReference type="EMBL" id="FQ311475">
    <property type="protein sequence ID" value="CBQ74080.1"/>
    <property type="molecule type" value="Genomic_DNA"/>
</dbReference>
<organism evidence="2 3">
    <name type="scientific">Glutamicibacter arilaitensis (strain DSM 16368 / CIP 108037 / IAM 15318 / JCM 13566 / NCIMB 14258 / Re117)</name>
    <name type="common">Arthrobacter arilaitensis</name>
    <dbReference type="NCBI Taxonomy" id="861360"/>
    <lineage>
        <taxon>Bacteria</taxon>
        <taxon>Bacillati</taxon>
        <taxon>Actinomycetota</taxon>
        <taxon>Actinomycetes</taxon>
        <taxon>Micrococcales</taxon>
        <taxon>Micrococcaceae</taxon>
        <taxon>Glutamicibacter</taxon>
    </lineage>
</organism>
<feature type="compositionally biased region" description="Basic and acidic residues" evidence="1">
    <location>
        <begin position="66"/>
        <end position="77"/>
    </location>
</feature>
<keyword evidence="3" id="KW-1185">Reference proteome</keyword>
<evidence type="ECO:0000313" key="2">
    <source>
        <dbReference type="EMBL" id="CBQ74080.1"/>
    </source>
</evidence>
<dbReference type="Proteomes" id="UP000006878">
    <property type="component" value="Plasmid pRE117-1"/>
</dbReference>
<protein>
    <submittedName>
        <fullName evidence="2">Ribbon-helix-helix domain-containing protein</fullName>
    </submittedName>
</protein>
<gene>
    <name evidence="2" type="ordered locus">AARI_pI00380</name>
</gene>
<feature type="region of interest" description="Disordered" evidence="1">
    <location>
        <begin position="54"/>
        <end position="77"/>
    </location>
</feature>
<name>A0ABP1TYR4_GLUAR</name>
<evidence type="ECO:0000313" key="3">
    <source>
        <dbReference type="Proteomes" id="UP000006878"/>
    </source>
</evidence>
<keyword evidence="2" id="KW-0614">Plasmid</keyword>
<evidence type="ECO:0000256" key="1">
    <source>
        <dbReference type="SAM" id="MobiDB-lite"/>
    </source>
</evidence>
<proteinExistence type="predicted"/>
<dbReference type="RefSeq" id="WP_013347396.1">
    <property type="nucleotide sequence ID" value="NC_014549.1"/>
</dbReference>
<dbReference type="GeneID" id="303183615"/>
<reference evidence="3" key="2">
    <citation type="submission" date="2010-07" db="EMBL/GenBank/DDBJ databases">
        <title>Complete genome sequence of Arthrobacter arilaitensis (strain DSM 16368 / CIP 108037 / JCM 13566 / Re117).</title>
        <authorList>
            <person name="Genoscope."/>
        </authorList>
    </citation>
    <scope>NUCLEOTIDE SEQUENCE [LARGE SCALE GENOMIC DNA]</scope>
    <source>
        <strain evidence="3">DSM 16368 / CIP 108037 / IAM 15318 / JCM 13566 / Re117</strain>
        <plasmid evidence="3">pRE117-1</plasmid>
    </source>
</reference>